<dbReference type="Pfam" id="PF18400">
    <property type="entry name" value="Thioredoxin_12"/>
    <property type="match status" value="1"/>
</dbReference>
<dbReference type="InterPro" id="IPR040497">
    <property type="entry name" value="Glyco_transf_24"/>
</dbReference>
<keyword evidence="5" id="KW-0325">Glycoprotein</keyword>
<dbReference type="PANTHER" id="PTHR11226:SF0">
    <property type="entry name" value="UDP-GLUCOSE:GLYCOPROTEIN GLUCOSYLTRANSFERASE"/>
    <property type="match status" value="1"/>
</dbReference>
<keyword evidence="6" id="KW-0175">Coiled coil</keyword>
<evidence type="ECO:0000313" key="12">
    <source>
        <dbReference type="Proteomes" id="UP001230188"/>
    </source>
</evidence>
<comment type="cofactor">
    <cofactor evidence="1">
        <name>Ca(2+)</name>
        <dbReference type="ChEBI" id="CHEBI:29108"/>
    </cofactor>
</comment>
<dbReference type="GO" id="GO:0036503">
    <property type="term" value="P:ERAD pathway"/>
    <property type="evidence" value="ECO:0007669"/>
    <property type="project" value="TreeGrafter"/>
</dbReference>
<dbReference type="GO" id="GO:0003980">
    <property type="term" value="F:UDP-glucose:glycoprotein glucosyltransferase activity"/>
    <property type="evidence" value="ECO:0007669"/>
    <property type="project" value="InterPro"/>
</dbReference>
<organism evidence="11 12">
    <name type="scientific">Chrysophaeum taylorii</name>
    <dbReference type="NCBI Taxonomy" id="2483200"/>
    <lineage>
        <taxon>Eukaryota</taxon>
        <taxon>Sar</taxon>
        <taxon>Stramenopiles</taxon>
        <taxon>Ochrophyta</taxon>
        <taxon>Pelagophyceae</taxon>
        <taxon>Pelagomonadales</taxon>
        <taxon>Pelagomonadaceae</taxon>
        <taxon>Chrysophaeum</taxon>
    </lineage>
</organism>
<dbReference type="InterPro" id="IPR040692">
    <property type="entry name" value="UGGT_TRXL_3"/>
</dbReference>
<name>A0AAD7UAT8_9STRA</name>
<keyword evidence="4" id="KW-0256">Endoplasmic reticulum</keyword>
<dbReference type="GO" id="GO:0018279">
    <property type="term" value="P:protein N-linked glycosylation via asparagine"/>
    <property type="evidence" value="ECO:0007669"/>
    <property type="project" value="TreeGrafter"/>
</dbReference>
<feature type="domain" description="UGGT thioredoxin-like" evidence="8">
    <location>
        <begin position="256"/>
        <end position="381"/>
    </location>
</feature>
<dbReference type="Pfam" id="PF06427">
    <property type="entry name" value="UDP-g_GGTase"/>
    <property type="match status" value="1"/>
</dbReference>
<dbReference type="CDD" id="cd06432">
    <property type="entry name" value="GT8_HUGT1_C_like"/>
    <property type="match status" value="1"/>
</dbReference>
<dbReference type="Pfam" id="PF18404">
    <property type="entry name" value="Glyco_transf_24"/>
    <property type="match status" value="1"/>
</dbReference>
<evidence type="ECO:0000256" key="2">
    <source>
        <dbReference type="ARBA" id="ARBA00004319"/>
    </source>
</evidence>
<evidence type="ECO:0000256" key="6">
    <source>
        <dbReference type="SAM" id="Coils"/>
    </source>
</evidence>
<evidence type="ECO:0000259" key="7">
    <source>
        <dbReference type="Pfam" id="PF18400"/>
    </source>
</evidence>
<reference evidence="11" key="1">
    <citation type="submission" date="2023-01" db="EMBL/GenBank/DDBJ databases">
        <title>Metagenome sequencing of chrysophaentin producing Chrysophaeum taylorii.</title>
        <authorList>
            <person name="Davison J."/>
            <person name="Bewley C."/>
        </authorList>
    </citation>
    <scope>NUCLEOTIDE SEQUENCE</scope>
    <source>
        <strain evidence="11">NIES-1699</strain>
    </source>
</reference>
<accession>A0AAD7UAT8</accession>
<proteinExistence type="predicted"/>
<dbReference type="EMBL" id="JAQMWT010000428">
    <property type="protein sequence ID" value="KAJ8601472.1"/>
    <property type="molecule type" value="Genomic_DNA"/>
</dbReference>
<dbReference type="Proteomes" id="UP001230188">
    <property type="component" value="Unassembled WGS sequence"/>
</dbReference>
<feature type="domain" description="UGGT thioredoxin-like" evidence="7">
    <location>
        <begin position="31"/>
        <end position="131"/>
    </location>
</feature>
<comment type="subcellular location">
    <subcellularLocation>
        <location evidence="2">Endoplasmic reticulum lumen</location>
    </subcellularLocation>
</comment>
<keyword evidence="3" id="KW-0732">Signal</keyword>
<evidence type="ECO:0000256" key="5">
    <source>
        <dbReference type="ARBA" id="ARBA00023180"/>
    </source>
</evidence>
<dbReference type="PANTHER" id="PTHR11226">
    <property type="entry name" value="UDP-GLUCOSE GLYCOPROTEIN:GLUCOSYLTRANSFERASE"/>
    <property type="match status" value="1"/>
</dbReference>
<feature type="domain" description="Glucosyltransferase 24 catalytic" evidence="10">
    <location>
        <begin position="1006"/>
        <end position="1278"/>
    </location>
</feature>
<gene>
    <name evidence="11" type="ORF">CTAYLR_005695</name>
</gene>
<sequence>MLLVLVWAGARCWARYEVKMYAPWPRSPESPLFEAAEFVAEVAPEKYWTFVERLNDTMDEAEALGMAIEAAPLDAAGKALLGVSLSTREFSARVEAHRSLAGAAPKESVAFVARNGVVARTPDAFRETLESSVEEECREGTRLGTEVWRGEGAEVVELVVSSFNAEFKRWLRILCDDDRVRFCLRWKPEGEARTLLAGFGASLDIKNMEYKNFDDVKNSEDFFDDRDIEGLVFSKLAERKPELKKKLSELRDALDTSELKAWRIRDLSLQASVAVLAAAAKDDPFEKLQDVSQDFPIRATWVSTTRVDEETRIKAQRQVRAMMRAGTRPGIYVGGVYFSAADTSIHALMKAVREEASQRARIGDRVEASDALSLIKKPAAARIDLLSGSKGAVTYLNNLEKDDMYRRWPRSVQQLLYPSWQLHAISKNLYTALVVLDGPPHEAIRFVQMMLDQGYPVRFGLVVSGKLAPLFALARAARGPKTALDFLIRVLDDDDEEDPLRAYVGAVNSKTRDEPKNASFVLGKEARAEAERLLTTSSSIVSEYETAVGEFLKSKNLPSNCFALNGKIKKLEDFQQQMVPLLGEEQQYLSDLVSRGIVTDRTKSIYGKALYGDATTIPKRYSPNTDLLLDDPEETLERPDDAENVLIFEGEGPVRIVISGEKNAMKQIGRDLVSQKDPRVRVCFLPGDDDYIIINGRKIKANLSRDDLEFILPYEMEIAEKIKGDVEVRIVAAERSRRKGSREKINLDGDFTIKQQTQDNNTNTVPVIAVVDPLTREAQRISSILLFLRSSLSAAPVVSISLVLTPSLDLSEMPLQKYYRYVLDDNSAVFTTPKSQVLTLQIDTPEAWDVQTAKASQDLDNLRGGSDDIEYELKSLVVQGQCYDSKERRPPNGLQLVLDPLGRDTLVMQNLGYFQLRGQPGAFEIKLAPNTRSEKLYDMAEVPVVVADLDGGATQLRVKKKPQFKDVDLLDDDDDDDTEEGKSSIFDRWFSSSSSSSSKNEEEDTVHVFSLATGALYERFLKIMMLSVRKRTSGPVKFWLFENYLTPAFKSDAAKIAAATNFSVAYVTYKWPEWLRRQTVKQRVIWGYKILFLDVLFPLNVPKIIYVDADQVVRSDLRELWNLDLKGKPYGYAPFCDSRPETLGFQFWRSGYWKDHLRGKPYHISALYVVDLVAFRRMAVGDQLRAVYDQLSRDPNSLSNLDQDLPNYAQHSIPIFTLPQEWLWCESWCSDSTKPVAKTIDLCNNPQHKENKLSMAKRIINGSLFNESWVQLDDEVNAIVSSAA</sequence>
<keyword evidence="12" id="KW-1185">Reference proteome</keyword>
<dbReference type="Gene3D" id="3.90.550.10">
    <property type="entry name" value="Spore Coat Polysaccharide Biosynthesis Protein SpsA, Chain A"/>
    <property type="match status" value="1"/>
</dbReference>
<evidence type="ECO:0000259" key="9">
    <source>
        <dbReference type="Pfam" id="PF18402"/>
    </source>
</evidence>
<dbReference type="GO" id="GO:0005788">
    <property type="term" value="C:endoplasmic reticulum lumen"/>
    <property type="evidence" value="ECO:0007669"/>
    <property type="project" value="UniProtKB-SubCell"/>
</dbReference>
<evidence type="ECO:0000256" key="1">
    <source>
        <dbReference type="ARBA" id="ARBA00001913"/>
    </source>
</evidence>
<evidence type="ECO:0000313" key="11">
    <source>
        <dbReference type="EMBL" id="KAJ8601472.1"/>
    </source>
</evidence>
<dbReference type="Pfam" id="PF18401">
    <property type="entry name" value="Thioredoxin_13"/>
    <property type="match status" value="1"/>
</dbReference>
<comment type="caution">
    <text evidence="11">The sequence shown here is derived from an EMBL/GenBank/DDBJ whole genome shotgun (WGS) entry which is preliminary data.</text>
</comment>
<dbReference type="InterPro" id="IPR040694">
    <property type="entry name" value="UGGT_TRXL_2"/>
</dbReference>
<dbReference type="InterPro" id="IPR040693">
    <property type="entry name" value="UGGT_TRXL_1"/>
</dbReference>
<evidence type="ECO:0000256" key="3">
    <source>
        <dbReference type="ARBA" id="ARBA00022729"/>
    </source>
</evidence>
<evidence type="ECO:0000259" key="10">
    <source>
        <dbReference type="Pfam" id="PF18404"/>
    </source>
</evidence>
<dbReference type="InterPro" id="IPR029044">
    <property type="entry name" value="Nucleotide-diphossugar_trans"/>
</dbReference>
<dbReference type="SUPFAM" id="SSF53448">
    <property type="entry name" value="Nucleotide-diphospho-sugar transferases"/>
    <property type="match status" value="1"/>
</dbReference>
<dbReference type="Pfam" id="PF18402">
    <property type="entry name" value="Thioredoxin_14"/>
    <property type="match status" value="1"/>
</dbReference>
<feature type="coiled-coil region" evidence="6">
    <location>
        <begin position="233"/>
        <end position="260"/>
    </location>
</feature>
<dbReference type="InterPro" id="IPR009448">
    <property type="entry name" value="UDP-g_GGtrans"/>
</dbReference>
<feature type="domain" description="UGGT thioredoxin-like" evidence="9">
    <location>
        <begin position="390"/>
        <end position="606"/>
    </location>
</feature>
<dbReference type="GO" id="GO:0051082">
    <property type="term" value="F:unfolded protein binding"/>
    <property type="evidence" value="ECO:0007669"/>
    <property type="project" value="TreeGrafter"/>
</dbReference>
<evidence type="ECO:0000259" key="8">
    <source>
        <dbReference type="Pfam" id="PF18401"/>
    </source>
</evidence>
<evidence type="ECO:0000256" key="4">
    <source>
        <dbReference type="ARBA" id="ARBA00022824"/>
    </source>
</evidence>
<evidence type="ECO:0008006" key="13">
    <source>
        <dbReference type="Google" id="ProtNLM"/>
    </source>
</evidence>
<protein>
    <recommendedName>
        <fullName evidence="13">UDP-glucose:glycoprotein glucosyltransferase</fullName>
    </recommendedName>
</protein>